<evidence type="ECO:0000256" key="1">
    <source>
        <dbReference type="ARBA" id="ARBA00010592"/>
    </source>
</evidence>
<evidence type="ECO:0000256" key="2">
    <source>
        <dbReference type="ARBA" id="ARBA00022980"/>
    </source>
</evidence>
<dbReference type="InterPro" id="IPR005568">
    <property type="entry name" value="Ribosomal_uL6_N"/>
</dbReference>
<evidence type="ECO:0000256" key="3">
    <source>
        <dbReference type="ARBA" id="ARBA00023274"/>
    </source>
</evidence>
<keyword evidence="3" id="KW-0687">Ribonucleoprotein</keyword>
<keyword evidence="11" id="KW-1185">Reference proteome</keyword>
<comment type="subunit">
    <text evidence="7">Component of the large ribosomal subunit. May bind IPO9 with low affinity.</text>
</comment>
<dbReference type="GO" id="GO:0003735">
    <property type="term" value="F:structural constituent of ribosome"/>
    <property type="evidence" value="ECO:0007669"/>
    <property type="project" value="InterPro"/>
</dbReference>
<dbReference type="PANTHER" id="PTHR10715:SF0">
    <property type="entry name" value="LARGE RIBOSOMAL SUBUNIT PROTEIN EL6"/>
    <property type="match status" value="1"/>
</dbReference>
<protein>
    <recommendedName>
        <fullName evidence="5">Large ribosomal subunit protein eL6</fullName>
    </recommendedName>
    <alternativeName>
        <fullName evidence="6">60S ribosomal protein L6</fullName>
    </alternativeName>
</protein>
<dbReference type="GO" id="GO:0022625">
    <property type="term" value="C:cytosolic large ribosomal subunit"/>
    <property type="evidence" value="ECO:0007669"/>
    <property type="project" value="TreeGrafter"/>
</dbReference>
<comment type="function">
    <text evidence="4">Component of the large ribosomal subunit. The ribosome is a large ribonucleoprotein complex responsible for the synthesis of proteins in the cell.</text>
</comment>
<keyword evidence="2 9" id="KW-0689">Ribosomal protein</keyword>
<reference evidence="10" key="3">
    <citation type="submission" date="2020-05" db="UniProtKB">
        <authorList>
            <consortium name="EnsemblMetazoa"/>
        </authorList>
    </citation>
    <scope>IDENTIFICATION</scope>
    <source>
        <strain evidence="10">Jacobina</strain>
    </source>
</reference>
<dbReference type="CDD" id="cd13156">
    <property type="entry name" value="KOW_RPL6"/>
    <property type="match status" value="1"/>
</dbReference>
<comment type="similarity">
    <text evidence="1">Belongs to the eukaryotic ribosomal protein eL6 family.</text>
</comment>
<dbReference type="InterPro" id="IPR041997">
    <property type="entry name" value="Ribosomal_eL6_KOW"/>
</dbReference>
<dbReference type="VEuPathDB" id="VectorBase:LLONM1_010671"/>
<dbReference type="EMBL" id="GITU01000210">
    <property type="protein sequence ID" value="MBC1168913.1"/>
    <property type="molecule type" value="Transcribed_RNA"/>
</dbReference>
<dbReference type="GO" id="GO:0000027">
    <property type="term" value="P:ribosomal large subunit assembly"/>
    <property type="evidence" value="ECO:0007669"/>
    <property type="project" value="TreeGrafter"/>
</dbReference>
<dbReference type="Gene3D" id="2.30.30.30">
    <property type="match status" value="1"/>
</dbReference>
<evidence type="ECO:0000256" key="6">
    <source>
        <dbReference type="ARBA" id="ARBA00035351"/>
    </source>
</evidence>
<dbReference type="KEGG" id="lll:129787158"/>
<dbReference type="GeneID" id="129787158"/>
<dbReference type="EnsemblMetazoa" id="LLOJ004499-RA">
    <property type="protein sequence ID" value="LLOJ004499-PA"/>
    <property type="gene ID" value="LLOJ004499"/>
</dbReference>
<dbReference type="CTD" id="6128"/>
<dbReference type="InterPro" id="IPR014722">
    <property type="entry name" value="Rib_uL2_dom2"/>
</dbReference>
<evidence type="ECO:0000256" key="7">
    <source>
        <dbReference type="ARBA" id="ARBA00046388"/>
    </source>
</evidence>
<dbReference type="OrthoDB" id="2436667at2759"/>
<evidence type="ECO:0000259" key="8">
    <source>
        <dbReference type="Pfam" id="PF03868"/>
    </source>
</evidence>
<dbReference type="RefSeq" id="XP_055678488.1">
    <property type="nucleotide sequence ID" value="XM_055822513.1"/>
</dbReference>
<organism evidence="10 11">
    <name type="scientific">Lutzomyia longipalpis</name>
    <name type="common">Sand fly</name>
    <dbReference type="NCBI Taxonomy" id="7200"/>
    <lineage>
        <taxon>Eukaryota</taxon>
        <taxon>Metazoa</taxon>
        <taxon>Ecdysozoa</taxon>
        <taxon>Arthropoda</taxon>
        <taxon>Hexapoda</taxon>
        <taxon>Insecta</taxon>
        <taxon>Pterygota</taxon>
        <taxon>Neoptera</taxon>
        <taxon>Endopterygota</taxon>
        <taxon>Diptera</taxon>
        <taxon>Nematocera</taxon>
        <taxon>Psychodoidea</taxon>
        <taxon>Psychodidae</taxon>
        <taxon>Lutzomyia</taxon>
        <taxon>Lutzomyia</taxon>
    </lineage>
</organism>
<dbReference type="GO" id="GO:0003723">
    <property type="term" value="F:RNA binding"/>
    <property type="evidence" value="ECO:0007669"/>
    <property type="project" value="TreeGrafter"/>
</dbReference>
<evidence type="ECO:0000313" key="10">
    <source>
        <dbReference type="EnsemblMetazoa" id="LLOJ004499-PA"/>
    </source>
</evidence>
<evidence type="ECO:0000313" key="9">
    <source>
        <dbReference type="EMBL" id="MBC1168913.1"/>
    </source>
</evidence>
<dbReference type="AlphaFoldDB" id="A0A1B0GIF8"/>
<reference evidence="11" key="1">
    <citation type="submission" date="2012-05" db="EMBL/GenBank/DDBJ databases">
        <title>Whole Genome Assembly of Lutzomyia longipalpis.</title>
        <authorList>
            <person name="Richards S."/>
            <person name="Qu C."/>
            <person name="Dillon R."/>
            <person name="Worley K."/>
            <person name="Scherer S."/>
            <person name="Batterton M."/>
            <person name="Taylor A."/>
            <person name="Hawes A."/>
            <person name="Hernandez B."/>
            <person name="Kovar C."/>
            <person name="Mandapat C."/>
            <person name="Pham C."/>
            <person name="Qu C."/>
            <person name="Jing C."/>
            <person name="Bess C."/>
            <person name="Bandaranaike D."/>
            <person name="Ngo D."/>
            <person name="Ongeri F."/>
            <person name="Arias F."/>
            <person name="Lara F."/>
            <person name="Weissenberger G."/>
            <person name="Kamau G."/>
            <person name="Han H."/>
            <person name="Shen H."/>
            <person name="Dinh H."/>
            <person name="Khalil I."/>
            <person name="Jones J."/>
            <person name="Shafer J."/>
            <person name="Jayaseelan J."/>
            <person name="Quiroz J."/>
            <person name="Blankenburg K."/>
            <person name="Nguyen L."/>
            <person name="Jackson L."/>
            <person name="Francisco L."/>
            <person name="Tang L.-Y."/>
            <person name="Pu L.-L."/>
            <person name="Perales L."/>
            <person name="Lorensuhewa L."/>
            <person name="Munidasa M."/>
            <person name="Coyle M."/>
            <person name="Taylor M."/>
            <person name="Puazo M."/>
            <person name="Firestine M."/>
            <person name="Scheel M."/>
            <person name="Javaid M."/>
            <person name="Wang M."/>
            <person name="Li M."/>
            <person name="Tabassum N."/>
            <person name="Saada N."/>
            <person name="Osuji N."/>
            <person name="Aqrawi P."/>
            <person name="Fu Q."/>
            <person name="Thornton R."/>
            <person name="Raj R."/>
            <person name="Goodspeed R."/>
            <person name="Mata R."/>
            <person name="Najjar R."/>
            <person name="Gubbala S."/>
            <person name="Lee S."/>
            <person name="Denson S."/>
            <person name="Patil S."/>
            <person name="Macmil S."/>
            <person name="Qi S."/>
            <person name="Matskevitch T."/>
            <person name="Palculict T."/>
            <person name="Mathew T."/>
            <person name="Vee V."/>
            <person name="Velamala V."/>
            <person name="Korchina V."/>
            <person name="Cai W."/>
            <person name="Liu W."/>
            <person name="Dai W."/>
            <person name="Zou X."/>
            <person name="Zhu Y."/>
            <person name="Zhang Y."/>
            <person name="Wu Y.-Q."/>
            <person name="Xin Y."/>
            <person name="Nazarath L."/>
            <person name="Kovar C."/>
            <person name="Han Y."/>
            <person name="Muzny D."/>
            <person name="Gibbs R."/>
        </authorList>
    </citation>
    <scope>NUCLEOTIDE SEQUENCE [LARGE SCALE GENOMIC DNA]</scope>
    <source>
        <strain evidence="11">Jacobina</strain>
    </source>
</reference>
<dbReference type="EMBL" id="AJWK01014063">
    <property type="status" value="NOT_ANNOTATED_CDS"/>
    <property type="molecule type" value="Genomic_DNA"/>
</dbReference>
<evidence type="ECO:0000256" key="5">
    <source>
        <dbReference type="ARBA" id="ARBA00035233"/>
    </source>
</evidence>
<dbReference type="FunFam" id="2.30.30.30:FF:000070">
    <property type="entry name" value="60S ribosomal protein L6"/>
    <property type="match status" value="1"/>
</dbReference>
<dbReference type="Proteomes" id="UP000092461">
    <property type="component" value="Unassembled WGS sequence"/>
</dbReference>
<evidence type="ECO:0000256" key="4">
    <source>
        <dbReference type="ARBA" id="ARBA00034092"/>
    </source>
</evidence>
<proteinExistence type="inferred from homology"/>
<dbReference type="PANTHER" id="PTHR10715">
    <property type="entry name" value="60S RIBOSOMAL PROTEIN L6"/>
    <property type="match status" value="1"/>
</dbReference>
<evidence type="ECO:0000313" key="11">
    <source>
        <dbReference type="Proteomes" id="UP000092461"/>
    </source>
</evidence>
<accession>A0A1B0GIF8</accession>
<dbReference type="GO" id="GO:0002181">
    <property type="term" value="P:cytoplasmic translation"/>
    <property type="evidence" value="ECO:0007669"/>
    <property type="project" value="TreeGrafter"/>
</dbReference>
<reference evidence="9" key="2">
    <citation type="journal article" date="2020" name="BMC">
        <title>Leishmania infection induces a limited differential gene expression in the sand fly midgut.</title>
        <authorList>
            <person name="Coutinho-Abreu I.V."/>
            <person name="Serafim T.D."/>
            <person name="Meneses C."/>
            <person name="Kamhawi S."/>
            <person name="Oliveira F."/>
            <person name="Valenzuela J.G."/>
        </authorList>
    </citation>
    <scope>NUCLEOTIDE SEQUENCE</scope>
    <source>
        <strain evidence="9">Jacobina</strain>
        <tissue evidence="9">Midgut</tissue>
    </source>
</reference>
<dbReference type="VEuPathDB" id="VectorBase:LLOJ004499"/>
<dbReference type="InterPro" id="IPR008991">
    <property type="entry name" value="Translation_prot_SH3-like_sf"/>
</dbReference>
<sequence length="261" mass="29975">MAPTETVKKGVKKAPKKFAKAKNYDLGCGIMRYSHSQNFKRKALFRFKGPKTPKTPKPKVAITVTKKIGGANNGGERVVKLQKPKAYYPTKPRVQKRPARQLFRNHVRKTRNTMVPGRVLILLAGRHQAKRVVLLKVLPSGLLLVNGPYFLNGCPMRRISQRYVIATKTVVNLGKFKLPAHIDDKYFKRAAKKKTRRAEGDIFAQKKEQYVPSEQRKEDQKVVDGAIKDALRKRTDRKVISQYLKALFRLHSSQYPHRMKF</sequence>
<dbReference type="Pfam" id="PF01159">
    <property type="entry name" value="Ribosomal_L6e"/>
    <property type="match status" value="1"/>
</dbReference>
<dbReference type="SUPFAM" id="SSF50104">
    <property type="entry name" value="Translation proteins SH3-like domain"/>
    <property type="match status" value="1"/>
</dbReference>
<dbReference type="Pfam" id="PF03868">
    <property type="entry name" value="Ribosomal_L6e_N"/>
    <property type="match status" value="1"/>
</dbReference>
<dbReference type="InterPro" id="IPR000915">
    <property type="entry name" value="60S_ribosomal_eL6"/>
</dbReference>
<name>A0A1B0GIF8_LUTLO</name>
<feature type="domain" description="Large ribosomal subunit protein uL6 N-terminal" evidence="8">
    <location>
        <begin position="13"/>
        <end position="67"/>
    </location>
</feature>